<evidence type="ECO:0000313" key="2">
    <source>
        <dbReference type="EMBL" id="TBW47756.1"/>
    </source>
</evidence>
<comment type="caution">
    <text evidence="2">The sequence shown here is derived from an EMBL/GenBank/DDBJ whole genome shotgun (WGS) entry which is preliminary data.</text>
</comment>
<reference evidence="2 3" key="1">
    <citation type="submission" date="2019-02" db="EMBL/GenBank/DDBJ databases">
        <title>Marinobacter halodurans sp. nov., a marine bacterium isolated from sea tidal flat.</title>
        <authorList>
            <person name="Yoo Y."/>
            <person name="Lee D.W."/>
            <person name="Kim B.S."/>
            <person name="Kim J.-J."/>
        </authorList>
    </citation>
    <scope>NUCLEOTIDE SEQUENCE [LARGE SCALE GENOMIC DNA]</scope>
    <source>
        <strain evidence="2 3">YJ-S3-2</strain>
    </source>
</reference>
<evidence type="ECO:0000256" key="1">
    <source>
        <dbReference type="SAM" id="MobiDB-lite"/>
    </source>
</evidence>
<name>A0ABY1ZGQ6_9GAMM</name>
<accession>A0ABY1ZGQ6</accession>
<dbReference type="EMBL" id="SJDL01000058">
    <property type="protein sequence ID" value="TBW47756.1"/>
    <property type="molecule type" value="Genomic_DNA"/>
</dbReference>
<feature type="region of interest" description="Disordered" evidence="1">
    <location>
        <begin position="28"/>
        <end position="47"/>
    </location>
</feature>
<evidence type="ECO:0000313" key="3">
    <source>
        <dbReference type="Proteomes" id="UP000313645"/>
    </source>
</evidence>
<gene>
    <name evidence="2" type="ORF">EZI54_22260</name>
</gene>
<organism evidence="2 3">
    <name type="scientific">Marinobacter halodurans</name>
    <dbReference type="NCBI Taxonomy" id="2528979"/>
    <lineage>
        <taxon>Bacteria</taxon>
        <taxon>Pseudomonadati</taxon>
        <taxon>Pseudomonadota</taxon>
        <taxon>Gammaproteobacteria</taxon>
        <taxon>Pseudomonadales</taxon>
        <taxon>Marinobacteraceae</taxon>
        <taxon>Marinobacter</taxon>
    </lineage>
</organism>
<dbReference type="Proteomes" id="UP000313645">
    <property type="component" value="Unassembled WGS sequence"/>
</dbReference>
<protein>
    <submittedName>
        <fullName evidence="2">Uncharacterized protein</fullName>
    </submittedName>
</protein>
<keyword evidence="3" id="KW-1185">Reference proteome</keyword>
<sequence>MKKITRGEELLAIFDDESIEDGALIVARPKGDGPESATHRALQNGGYTEKNTSELKLDLKSIMALTGEKK</sequence>
<proteinExistence type="predicted"/>